<dbReference type="OrthoDB" id="428577at2759"/>
<dbReference type="EMBL" id="SKBN01000133">
    <property type="protein sequence ID" value="TGJ82309.1"/>
    <property type="molecule type" value="Genomic_DNA"/>
</dbReference>
<dbReference type="PROSITE" id="PS50053">
    <property type="entry name" value="UBIQUITIN_2"/>
    <property type="match status" value="1"/>
</dbReference>
<protein>
    <recommendedName>
        <fullName evidence="1">Ubiquitin-like domain-containing protein</fullName>
    </recommendedName>
</protein>
<evidence type="ECO:0000313" key="2">
    <source>
        <dbReference type="EMBL" id="TGJ82309.1"/>
    </source>
</evidence>
<reference evidence="2 3" key="1">
    <citation type="submission" date="2019-03" db="EMBL/GenBank/DDBJ databases">
        <title>Draft genome sequence of Xylaria hypoxylon DSM 108379, a ubiquitous saprotrophic-parasitic fungi on hardwood.</title>
        <authorList>
            <person name="Buettner E."/>
            <person name="Leonhardt S."/>
            <person name="Gebauer A.M."/>
            <person name="Liers C."/>
            <person name="Hofrichter M."/>
            <person name="Kellner H."/>
        </authorList>
    </citation>
    <scope>NUCLEOTIDE SEQUENCE [LARGE SCALE GENOMIC DNA]</scope>
    <source>
        <strain evidence="2 3">DSM 108379</strain>
    </source>
</reference>
<accession>A0A4Z0YDK6</accession>
<dbReference type="SUPFAM" id="SSF54236">
    <property type="entry name" value="Ubiquitin-like"/>
    <property type="match status" value="1"/>
</dbReference>
<dbReference type="InterPro" id="IPR000626">
    <property type="entry name" value="Ubiquitin-like_dom"/>
</dbReference>
<dbReference type="PRINTS" id="PR00348">
    <property type="entry name" value="UBIQUITIN"/>
</dbReference>
<dbReference type="InterPro" id="IPR019956">
    <property type="entry name" value="Ubiquitin_dom"/>
</dbReference>
<dbReference type="Proteomes" id="UP000297716">
    <property type="component" value="Unassembled WGS sequence"/>
</dbReference>
<dbReference type="Pfam" id="PF00240">
    <property type="entry name" value="ubiquitin"/>
    <property type="match status" value="1"/>
</dbReference>
<dbReference type="STRING" id="37992.A0A4Z0YDK6"/>
<dbReference type="AlphaFoldDB" id="A0A4Z0YDK6"/>
<evidence type="ECO:0000313" key="3">
    <source>
        <dbReference type="Proteomes" id="UP000297716"/>
    </source>
</evidence>
<feature type="domain" description="Ubiquitin-like" evidence="1">
    <location>
        <begin position="169"/>
        <end position="231"/>
    </location>
</feature>
<sequence>MNCTCNNDANLPPGLGKFPLFKARDFALTLPADMAAKRGVFFPMYQREAMWIDFTANRPFMIKIYAGGVNVVSGEHNLETMETKIRIRALASDGKNIQDYVVAPHQPWLEGFAVSPGMVRQFVAMPLGQGYTVEAQLTGQEAVGGLLEMNTPGRRPFNNISSCTPSGGFSIVVKTLTGQTIPIKCSSSDMIDNVKRSIQDKTGIPPDQQRLVFDNKQLEDGRTLSDYDVRNVSICVQLYNTKAPMGVAAGGKTNQVIHQDNNNPNIWMPASTITIPVHILTTRLFRDVTGQNPLPCPISASTYARTDLPFFDLPEEPSGISGAFDGVKSVNEMNVDRGIASGDEPDVKPRVVTIRRNQRDAAKTWMNMETIDDPDGLVP</sequence>
<dbReference type="SMART" id="SM00213">
    <property type="entry name" value="UBQ"/>
    <property type="match status" value="1"/>
</dbReference>
<comment type="caution">
    <text evidence="2">The sequence shown here is derived from an EMBL/GenBank/DDBJ whole genome shotgun (WGS) entry which is preliminary data.</text>
</comment>
<dbReference type="PANTHER" id="PTHR10666">
    <property type="entry name" value="UBIQUITIN"/>
    <property type="match status" value="1"/>
</dbReference>
<dbReference type="InterPro" id="IPR029071">
    <property type="entry name" value="Ubiquitin-like_domsf"/>
</dbReference>
<organism evidence="2 3">
    <name type="scientific">Xylaria hypoxylon</name>
    <dbReference type="NCBI Taxonomy" id="37992"/>
    <lineage>
        <taxon>Eukaryota</taxon>
        <taxon>Fungi</taxon>
        <taxon>Dikarya</taxon>
        <taxon>Ascomycota</taxon>
        <taxon>Pezizomycotina</taxon>
        <taxon>Sordariomycetes</taxon>
        <taxon>Xylariomycetidae</taxon>
        <taxon>Xylariales</taxon>
        <taxon>Xylariaceae</taxon>
        <taxon>Xylaria</taxon>
    </lineage>
</organism>
<dbReference type="Gene3D" id="3.10.20.90">
    <property type="entry name" value="Phosphatidylinositol 3-kinase Catalytic Subunit, Chain A, domain 1"/>
    <property type="match status" value="1"/>
</dbReference>
<gene>
    <name evidence="2" type="ORF">E0Z10_g6452</name>
</gene>
<keyword evidence="3" id="KW-1185">Reference proteome</keyword>
<name>A0A4Z0YDK6_9PEZI</name>
<evidence type="ECO:0000259" key="1">
    <source>
        <dbReference type="PROSITE" id="PS50053"/>
    </source>
</evidence>
<proteinExistence type="predicted"/>
<dbReference type="InterPro" id="IPR050158">
    <property type="entry name" value="Ubiquitin_ubiquitin-like"/>
</dbReference>